<evidence type="ECO:0000256" key="1">
    <source>
        <dbReference type="ARBA" id="ARBA00004141"/>
    </source>
</evidence>
<evidence type="ECO:0000256" key="2">
    <source>
        <dbReference type="ARBA" id="ARBA00022692"/>
    </source>
</evidence>
<feature type="domain" description="Methylamine utilisation protein MauE" evidence="6">
    <location>
        <begin position="21"/>
        <end position="146"/>
    </location>
</feature>
<evidence type="ECO:0000256" key="4">
    <source>
        <dbReference type="ARBA" id="ARBA00023136"/>
    </source>
</evidence>
<feature type="transmembrane region" description="Helical" evidence="5">
    <location>
        <begin position="129"/>
        <end position="148"/>
    </location>
</feature>
<feature type="transmembrane region" description="Helical" evidence="5">
    <location>
        <begin position="21"/>
        <end position="37"/>
    </location>
</feature>
<dbReference type="InterPro" id="IPR009908">
    <property type="entry name" value="Methylamine_util_MauE"/>
</dbReference>
<organism evidence="7 8">
    <name type="scientific">Chitinophaga barathri</name>
    <dbReference type="NCBI Taxonomy" id="1647451"/>
    <lineage>
        <taxon>Bacteria</taxon>
        <taxon>Pseudomonadati</taxon>
        <taxon>Bacteroidota</taxon>
        <taxon>Chitinophagia</taxon>
        <taxon>Chitinophagales</taxon>
        <taxon>Chitinophagaceae</taxon>
        <taxon>Chitinophaga</taxon>
    </lineage>
</organism>
<reference evidence="8" key="1">
    <citation type="submission" date="2018-11" db="EMBL/GenBank/DDBJ databases">
        <title>Chitinophaga lutea sp.nov., isolate from arsenic contaminated soil.</title>
        <authorList>
            <person name="Zong Y."/>
        </authorList>
    </citation>
    <scope>NUCLEOTIDE SEQUENCE [LARGE SCALE GENOMIC DNA]</scope>
    <source>
        <strain evidence="8">YLT18</strain>
    </source>
</reference>
<evidence type="ECO:0000259" key="6">
    <source>
        <dbReference type="Pfam" id="PF07291"/>
    </source>
</evidence>
<dbReference type="RefSeq" id="WP_120516582.1">
    <property type="nucleotide sequence ID" value="NZ_QXZY01000006.1"/>
</dbReference>
<keyword evidence="2 5" id="KW-0812">Transmembrane</keyword>
<feature type="transmembrane region" description="Helical" evidence="5">
    <location>
        <begin position="87"/>
        <end position="109"/>
    </location>
</feature>
<comment type="subcellular location">
    <subcellularLocation>
        <location evidence="1">Membrane</location>
        <topology evidence="1">Multi-pass membrane protein</topology>
    </subcellularLocation>
</comment>
<dbReference type="Pfam" id="PF07291">
    <property type="entry name" value="MauE"/>
    <property type="match status" value="1"/>
</dbReference>
<evidence type="ECO:0000256" key="5">
    <source>
        <dbReference type="SAM" id="Phobius"/>
    </source>
</evidence>
<accession>A0A3N4MCJ0</accession>
<comment type="caution">
    <text evidence="7">The sequence shown here is derived from an EMBL/GenBank/DDBJ whole genome shotgun (WGS) entry which is preliminary data.</text>
</comment>
<proteinExistence type="predicted"/>
<sequence length="157" mass="17698">MREKAVPLSPIPQRAQKFNKVIVEVIVGILLIVWLHTSISKLMDFSSLKIQMSQSPVFYKFTTLAAIAGPGLEILLSILLIFKRTRLLGFIGSFLLMVFFTWYVSYLMVTMPNLPCNCGGIVGWLNWPQHLALNIFLTVISAIGIVLYRQQVKAAKK</sequence>
<gene>
    <name evidence="7" type="ORF">EG028_10540</name>
</gene>
<keyword evidence="3 5" id="KW-1133">Transmembrane helix</keyword>
<name>A0A3N4MCJ0_9BACT</name>
<dbReference type="OrthoDB" id="680026at2"/>
<keyword evidence="4 5" id="KW-0472">Membrane</keyword>
<dbReference type="EMBL" id="RMBX01000005">
    <property type="protein sequence ID" value="RPD41115.1"/>
    <property type="molecule type" value="Genomic_DNA"/>
</dbReference>
<dbReference type="AlphaFoldDB" id="A0A3N4MCJ0"/>
<dbReference type="Proteomes" id="UP000279089">
    <property type="component" value="Unassembled WGS sequence"/>
</dbReference>
<protein>
    <recommendedName>
        <fullName evidence="6">Methylamine utilisation protein MauE domain-containing protein</fullName>
    </recommendedName>
</protein>
<feature type="transmembrane region" description="Helical" evidence="5">
    <location>
        <begin position="57"/>
        <end position="80"/>
    </location>
</feature>
<evidence type="ECO:0000313" key="8">
    <source>
        <dbReference type="Proteomes" id="UP000279089"/>
    </source>
</evidence>
<keyword evidence="8" id="KW-1185">Reference proteome</keyword>
<evidence type="ECO:0000313" key="7">
    <source>
        <dbReference type="EMBL" id="RPD41115.1"/>
    </source>
</evidence>
<dbReference type="GO" id="GO:0030416">
    <property type="term" value="P:methylamine metabolic process"/>
    <property type="evidence" value="ECO:0007669"/>
    <property type="project" value="InterPro"/>
</dbReference>
<evidence type="ECO:0000256" key="3">
    <source>
        <dbReference type="ARBA" id="ARBA00022989"/>
    </source>
</evidence>
<dbReference type="GO" id="GO:0016020">
    <property type="term" value="C:membrane"/>
    <property type="evidence" value="ECO:0007669"/>
    <property type="project" value="UniProtKB-SubCell"/>
</dbReference>